<dbReference type="InterPro" id="IPR050856">
    <property type="entry name" value="Biotin_carboxylase_complex"/>
</dbReference>
<dbReference type="Proteomes" id="UP000076825">
    <property type="component" value="Chromosome 1"/>
</dbReference>
<feature type="domain" description="ATP-grasp" evidence="6">
    <location>
        <begin position="132"/>
        <end position="329"/>
    </location>
</feature>
<dbReference type="Pfam" id="PF00289">
    <property type="entry name" value="Biotin_carb_N"/>
    <property type="match status" value="1"/>
</dbReference>
<dbReference type="PROSITE" id="PS50975">
    <property type="entry name" value="ATP_GRASP"/>
    <property type="match status" value="1"/>
</dbReference>
<dbReference type="EMBL" id="LT546645">
    <property type="protein sequence ID" value="SAI69357.1"/>
    <property type="molecule type" value="Genomic_DNA"/>
</dbReference>
<dbReference type="EC" id="6.3.4.14" evidence="8"/>
<organism evidence="8 9">
    <name type="scientific">Bordetella trematum</name>
    <dbReference type="NCBI Taxonomy" id="123899"/>
    <lineage>
        <taxon>Bacteria</taxon>
        <taxon>Pseudomonadati</taxon>
        <taxon>Pseudomonadota</taxon>
        <taxon>Betaproteobacteria</taxon>
        <taxon>Burkholderiales</taxon>
        <taxon>Alcaligenaceae</taxon>
        <taxon>Bordetella</taxon>
    </lineage>
</organism>
<dbReference type="KEGG" id="btrm:SAMEA390648701756"/>
<dbReference type="SUPFAM" id="SSF52440">
    <property type="entry name" value="PreATP-grasp domain"/>
    <property type="match status" value="1"/>
</dbReference>
<evidence type="ECO:0000313" key="8">
    <source>
        <dbReference type="EMBL" id="SAI69357.1"/>
    </source>
</evidence>
<dbReference type="OrthoDB" id="9803706at2"/>
<dbReference type="PROSITE" id="PS00866">
    <property type="entry name" value="CPSASE_1"/>
    <property type="match status" value="1"/>
</dbReference>
<dbReference type="GO" id="GO:0046872">
    <property type="term" value="F:metal ion binding"/>
    <property type="evidence" value="ECO:0007669"/>
    <property type="project" value="InterPro"/>
</dbReference>
<keyword evidence="2 5" id="KW-0547">Nucleotide-binding</keyword>
<dbReference type="InterPro" id="IPR005482">
    <property type="entry name" value="Biotin_COase_C"/>
</dbReference>
<dbReference type="InterPro" id="IPR011761">
    <property type="entry name" value="ATP-grasp"/>
</dbReference>
<proteinExistence type="predicted"/>
<dbReference type="SUPFAM" id="SSF56059">
    <property type="entry name" value="Glutathione synthetase ATP-binding domain-like"/>
    <property type="match status" value="1"/>
</dbReference>
<feature type="domain" description="Biotin carboxylation" evidence="7">
    <location>
        <begin position="13"/>
        <end position="458"/>
    </location>
</feature>
<dbReference type="Pfam" id="PF02785">
    <property type="entry name" value="Biotin_carb_C"/>
    <property type="match status" value="1"/>
</dbReference>
<keyword evidence="1 8" id="KW-0436">Ligase</keyword>
<dbReference type="GO" id="GO:0005524">
    <property type="term" value="F:ATP binding"/>
    <property type="evidence" value="ECO:0007669"/>
    <property type="project" value="UniProtKB-UniRule"/>
</dbReference>
<name>A0A157SG05_9BORD</name>
<gene>
    <name evidence="8" type="primary">accC_3</name>
    <name evidence="8" type="ORF">SAMEA3906487_01756</name>
</gene>
<reference evidence="8 9" key="1">
    <citation type="submission" date="2016-04" db="EMBL/GenBank/DDBJ databases">
        <authorList>
            <consortium name="Pathogen Informatics"/>
        </authorList>
    </citation>
    <scope>NUCLEOTIDE SEQUENCE [LARGE SCALE GENOMIC DNA]</scope>
    <source>
        <strain evidence="8 9">H044680328</strain>
    </source>
</reference>
<evidence type="ECO:0000313" key="9">
    <source>
        <dbReference type="Proteomes" id="UP000076825"/>
    </source>
</evidence>
<dbReference type="InterPro" id="IPR005481">
    <property type="entry name" value="BC-like_N"/>
</dbReference>
<evidence type="ECO:0000256" key="4">
    <source>
        <dbReference type="ARBA" id="ARBA00023267"/>
    </source>
</evidence>
<dbReference type="PROSITE" id="PS00867">
    <property type="entry name" value="CPSASE_2"/>
    <property type="match status" value="1"/>
</dbReference>
<sequence>MTQSNKTAPASAPLRRVLIANRGAVAARVLRALHQLGLESVVVHSDIDAGLPYVKEATEAYLLPGDEPAATYLNQDAILDIARRAQVQAIHPGYGFLSENADFARRVEQAGLCYIGPSSRWIAELGEKTRARRFMHERGMPQSPSSEILPDDLAQVAAAARAIGYPVLIKPATGGGGIGMIPVASPEALADAWASASAIAQRSFGQASLYLEKLIERPRHIEFQFLADRHGQVRALFERDCSVQRRHQKVLEESRAPGIEAAELDAMAAQLEQILGGIGYDVIGTVEMLYTPQDGFSFLEVNTRLQVEHAVTEQTTGIDIVAAQIRLAAGERLEAVLPETPVSRGHAIEARIYAEDPRRFFPSPGRLTRFEPPAGPGIRLETGYAEGCQVPRFYDPLLAKLIASGETRAQALQRLREALQAFAVEGVKTNIPFLLQVLDSPDYIEGRLDIGLAARVLADPARAVATLHS</sequence>
<evidence type="ECO:0000256" key="1">
    <source>
        <dbReference type="ARBA" id="ARBA00022598"/>
    </source>
</evidence>
<dbReference type="InterPro" id="IPR016185">
    <property type="entry name" value="PreATP-grasp_dom_sf"/>
</dbReference>
<keyword evidence="4" id="KW-0092">Biotin</keyword>
<evidence type="ECO:0000259" key="7">
    <source>
        <dbReference type="PROSITE" id="PS50979"/>
    </source>
</evidence>
<dbReference type="InterPro" id="IPR005479">
    <property type="entry name" value="CPAse_ATP-bd"/>
</dbReference>
<dbReference type="Gene3D" id="3.30.470.20">
    <property type="entry name" value="ATP-grasp fold, B domain"/>
    <property type="match status" value="1"/>
</dbReference>
<dbReference type="STRING" id="123899.SAMEA3906487_01756"/>
<dbReference type="AlphaFoldDB" id="A0A157SG05"/>
<dbReference type="InterPro" id="IPR011764">
    <property type="entry name" value="Biotin_carboxylation_dom"/>
</dbReference>
<keyword evidence="9" id="KW-1185">Reference proteome</keyword>
<dbReference type="GO" id="GO:0004075">
    <property type="term" value="F:biotin carboxylase activity"/>
    <property type="evidence" value="ECO:0007669"/>
    <property type="project" value="UniProtKB-EC"/>
</dbReference>
<dbReference type="SUPFAM" id="SSF51246">
    <property type="entry name" value="Rudiment single hybrid motif"/>
    <property type="match status" value="1"/>
</dbReference>
<evidence type="ECO:0000256" key="2">
    <source>
        <dbReference type="ARBA" id="ARBA00022741"/>
    </source>
</evidence>
<dbReference type="PROSITE" id="PS50979">
    <property type="entry name" value="BC"/>
    <property type="match status" value="1"/>
</dbReference>
<protein>
    <submittedName>
        <fullName evidence="8">Biotin carboxylase</fullName>
        <ecNumber evidence="8">6.3.4.14</ecNumber>
    </submittedName>
</protein>
<dbReference type="eggNOG" id="COG0439">
    <property type="taxonomic scope" value="Bacteria"/>
</dbReference>
<evidence type="ECO:0000259" key="6">
    <source>
        <dbReference type="PROSITE" id="PS50975"/>
    </source>
</evidence>
<dbReference type="Pfam" id="PF02786">
    <property type="entry name" value="CPSase_L_D2"/>
    <property type="match status" value="1"/>
</dbReference>
<dbReference type="SMART" id="SM00878">
    <property type="entry name" value="Biotin_carb_C"/>
    <property type="match status" value="1"/>
</dbReference>
<dbReference type="PANTHER" id="PTHR18866">
    <property type="entry name" value="CARBOXYLASE:PYRUVATE/ACETYL-COA/PROPIONYL-COA CARBOXYLASE"/>
    <property type="match status" value="1"/>
</dbReference>
<evidence type="ECO:0000256" key="3">
    <source>
        <dbReference type="ARBA" id="ARBA00022840"/>
    </source>
</evidence>
<dbReference type="PANTHER" id="PTHR18866:SF33">
    <property type="entry name" value="METHYLCROTONOYL-COA CARBOXYLASE SUBUNIT ALPHA, MITOCHONDRIAL-RELATED"/>
    <property type="match status" value="1"/>
</dbReference>
<keyword evidence="3 5" id="KW-0067">ATP-binding</keyword>
<dbReference type="InterPro" id="IPR011054">
    <property type="entry name" value="Rudment_hybrid_motif"/>
</dbReference>
<accession>A0A157SG05</accession>
<evidence type="ECO:0000256" key="5">
    <source>
        <dbReference type="PROSITE-ProRule" id="PRU00409"/>
    </source>
</evidence>
<dbReference type="PATRIC" id="fig|123899.6.peg.1742"/>